<evidence type="ECO:0000256" key="1">
    <source>
        <dbReference type="SAM" id="MobiDB-lite"/>
    </source>
</evidence>
<evidence type="ECO:0000313" key="4">
    <source>
        <dbReference type="Proteomes" id="UP001221757"/>
    </source>
</evidence>
<feature type="region of interest" description="Disordered" evidence="1">
    <location>
        <begin position="341"/>
        <end position="362"/>
    </location>
</feature>
<name>A0AAD7DB77_MYCRO</name>
<keyword evidence="4" id="KW-1185">Reference proteome</keyword>
<organism evidence="3 4">
    <name type="scientific">Mycena rosella</name>
    <name type="common">Pink bonnet</name>
    <name type="synonym">Agaricus rosellus</name>
    <dbReference type="NCBI Taxonomy" id="1033263"/>
    <lineage>
        <taxon>Eukaryota</taxon>
        <taxon>Fungi</taxon>
        <taxon>Dikarya</taxon>
        <taxon>Basidiomycota</taxon>
        <taxon>Agaricomycotina</taxon>
        <taxon>Agaricomycetes</taxon>
        <taxon>Agaricomycetidae</taxon>
        <taxon>Agaricales</taxon>
        <taxon>Marasmiineae</taxon>
        <taxon>Mycenaceae</taxon>
        <taxon>Mycena</taxon>
    </lineage>
</organism>
<evidence type="ECO:0000256" key="2">
    <source>
        <dbReference type="SAM" id="Phobius"/>
    </source>
</evidence>
<gene>
    <name evidence="3" type="ORF">B0H17DRAFT_1137735</name>
</gene>
<keyword evidence="2" id="KW-0812">Transmembrane</keyword>
<comment type="caution">
    <text evidence="3">The sequence shown here is derived from an EMBL/GenBank/DDBJ whole genome shotgun (WGS) entry which is preliminary data.</text>
</comment>
<keyword evidence="2" id="KW-0472">Membrane</keyword>
<reference evidence="3" key="1">
    <citation type="submission" date="2023-03" db="EMBL/GenBank/DDBJ databases">
        <title>Massive genome expansion in bonnet fungi (Mycena s.s.) driven by repeated elements and novel gene families across ecological guilds.</title>
        <authorList>
            <consortium name="Lawrence Berkeley National Laboratory"/>
            <person name="Harder C.B."/>
            <person name="Miyauchi S."/>
            <person name="Viragh M."/>
            <person name="Kuo A."/>
            <person name="Thoen E."/>
            <person name="Andreopoulos B."/>
            <person name="Lu D."/>
            <person name="Skrede I."/>
            <person name="Drula E."/>
            <person name="Henrissat B."/>
            <person name="Morin E."/>
            <person name="Kohler A."/>
            <person name="Barry K."/>
            <person name="LaButti K."/>
            <person name="Morin E."/>
            <person name="Salamov A."/>
            <person name="Lipzen A."/>
            <person name="Mereny Z."/>
            <person name="Hegedus B."/>
            <person name="Baldrian P."/>
            <person name="Stursova M."/>
            <person name="Weitz H."/>
            <person name="Taylor A."/>
            <person name="Grigoriev I.V."/>
            <person name="Nagy L.G."/>
            <person name="Martin F."/>
            <person name="Kauserud H."/>
        </authorList>
    </citation>
    <scope>NUCLEOTIDE SEQUENCE</scope>
    <source>
        <strain evidence="3">CBHHK067</strain>
    </source>
</reference>
<protein>
    <submittedName>
        <fullName evidence="3">Uncharacterized protein</fullName>
    </submittedName>
</protein>
<proteinExistence type="predicted"/>
<accession>A0AAD7DB77</accession>
<dbReference type="AlphaFoldDB" id="A0AAD7DB77"/>
<evidence type="ECO:0000313" key="3">
    <source>
        <dbReference type="EMBL" id="KAJ7683412.1"/>
    </source>
</evidence>
<feature type="transmembrane region" description="Helical" evidence="2">
    <location>
        <begin position="371"/>
        <end position="389"/>
    </location>
</feature>
<dbReference type="EMBL" id="JARKIE010000108">
    <property type="protein sequence ID" value="KAJ7683412.1"/>
    <property type="molecule type" value="Genomic_DNA"/>
</dbReference>
<feature type="compositionally biased region" description="Basic and acidic residues" evidence="1">
    <location>
        <begin position="341"/>
        <end position="361"/>
    </location>
</feature>
<sequence length="441" mass="49082">MHRCLAIPEVIRPICAQFGTSRCGRAALSRLAVTYRAFLDPALDPLWKEQIRPVSQLLKIGNGCFSTHGASDLWRSHISTLAHGMAPQWRLWNLSPCPCPPTSSSRTWKAYHDIPATHWPRIFAYLLGPKVNKIDLELHGPARRLGLLPLISVRCPALMDVEIRYNGSLFASREHRARAASAMIRSLADIHTISVGGIDAAGCRHLAMPSLTSLTIDMFDEPLFDTRLPLPNPIFASLHTLSIHGLEVNFCMNFIAAGISDAPLDTLDVSMEVPALDYRSRSLITAITAQCSPELLTSVEVNLGECTDAVSANPDIYTVLPATLTPLLGLTNLVKTSSATERHSAGDRRFPEHSKHAENPSRPRFFTKRRAPFAVAAFLFAMFPALSLIRTSREWYFLDDSDLDPAPHNAETHKRWKEVEKLVPLVAVRDEDEIHWRQQLG</sequence>
<keyword evidence="2" id="KW-1133">Transmembrane helix</keyword>
<dbReference type="Proteomes" id="UP001221757">
    <property type="component" value="Unassembled WGS sequence"/>
</dbReference>